<dbReference type="Gene3D" id="1.10.3470.10">
    <property type="entry name" value="ABC transporter involved in vitamin B12 uptake, BtuC"/>
    <property type="match status" value="1"/>
</dbReference>
<dbReference type="SUPFAM" id="SSF81345">
    <property type="entry name" value="ABC transporter involved in vitamin B12 uptake, BtuC"/>
    <property type="match status" value="1"/>
</dbReference>
<keyword evidence="6 9" id="KW-1133">Transmembrane helix</keyword>
<dbReference type="CDD" id="cd06550">
    <property type="entry name" value="TM_ABC_iron-siderophores_like"/>
    <property type="match status" value="1"/>
</dbReference>
<feature type="transmembrane region" description="Helical" evidence="9">
    <location>
        <begin position="354"/>
        <end position="373"/>
    </location>
</feature>
<dbReference type="EMBL" id="CABPSJ010000001">
    <property type="protein sequence ID" value="VVD79042.1"/>
    <property type="molecule type" value="Genomic_DNA"/>
</dbReference>
<feature type="transmembrane region" description="Helical" evidence="9">
    <location>
        <begin position="326"/>
        <end position="348"/>
    </location>
</feature>
<feature type="transmembrane region" description="Helical" evidence="9">
    <location>
        <begin position="100"/>
        <end position="121"/>
    </location>
</feature>
<dbReference type="FunFam" id="1.10.3470.10:FF:000001">
    <property type="entry name" value="Vitamin B12 ABC transporter permease BtuC"/>
    <property type="match status" value="1"/>
</dbReference>
<evidence type="ECO:0000256" key="8">
    <source>
        <dbReference type="SAM" id="MobiDB-lite"/>
    </source>
</evidence>
<feature type="compositionally biased region" description="Pro residues" evidence="8">
    <location>
        <begin position="1"/>
        <end position="11"/>
    </location>
</feature>
<comment type="similarity">
    <text evidence="2">Belongs to the binding-protein-dependent transport system permease family. FecCD subfamily.</text>
</comment>
<organism evidence="10 11">
    <name type="scientific">Pandoraea communis</name>
    <dbReference type="NCBI Taxonomy" id="2508297"/>
    <lineage>
        <taxon>Bacteria</taxon>
        <taxon>Pseudomonadati</taxon>
        <taxon>Pseudomonadota</taxon>
        <taxon>Betaproteobacteria</taxon>
        <taxon>Burkholderiales</taxon>
        <taxon>Burkholderiaceae</taxon>
        <taxon>Pandoraea</taxon>
    </lineage>
</organism>
<dbReference type="RefSeq" id="WP_174979326.1">
    <property type="nucleotide sequence ID" value="NZ_CABPSJ010000001.1"/>
</dbReference>
<keyword evidence="4" id="KW-1003">Cell membrane</keyword>
<keyword evidence="7 9" id="KW-0472">Membrane</keyword>
<dbReference type="GO" id="GO:0005886">
    <property type="term" value="C:plasma membrane"/>
    <property type="evidence" value="ECO:0007669"/>
    <property type="project" value="UniProtKB-SubCell"/>
</dbReference>
<dbReference type="AlphaFoldDB" id="A0A5E4SVH2"/>
<gene>
    <name evidence="10" type="ORF">PCO31110_01029</name>
</gene>
<keyword evidence="5 9" id="KW-0812">Transmembrane</keyword>
<name>A0A5E4SVH2_9BURK</name>
<comment type="subcellular location">
    <subcellularLocation>
        <location evidence="1">Cell membrane</location>
        <topology evidence="1">Multi-pass membrane protein</topology>
    </subcellularLocation>
</comment>
<evidence type="ECO:0000256" key="1">
    <source>
        <dbReference type="ARBA" id="ARBA00004651"/>
    </source>
</evidence>
<accession>A0A5E4SVH2</accession>
<feature type="transmembrane region" description="Helical" evidence="9">
    <location>
        <begin position="41"/>
        <end position="67"/>
    </location>
</feature>
<evidence type="ECO:0000256" key="4">
    <source>
        <dbReference type="ARBA" id="ARBA00022475"/>
    </source>
</evidence>
<dbReference type="InterPro" id="IPR037294">
    <property type="entry name" value="ABC_BtuC-like"/>
</dbReference>
<feature type="compositionally biased region" description="Low complexity" evidence="8">
    <location>
        <begin position="13"/>
        <end position="29"/>
    </location>
</feature>
<evidence type="ECO:0000256" key="5">
    <source>
        <dbReference type="ARBA" id="ARBA00022692"/>
    </source>
</evidence>
<evidence type="ECO:0000256" key="2">
    <source>
        <dbReference type="ARBA" id="ARBA00007935"/>
    </source>
</evidence>
<dbReference type="Pfam" id="PF01032">
    <property type="entry name" value="FecCD"/>
    <property type="match status" value="1"/>
</dbReference>
<dbReference type="GO" id="GO:0022857">
    <property type="term" value="F:transmembrane transporter activity"/>
    <property type="evidence" value="ECO:0007669"/>
    <property type="project" value="InterPro"/>
</dbReference>
<dbReference type="PANTHER" id="PTHR30472:SF25">
    <property type="entry name" value="ABC TRANSPORTER PERMEASE PROTEIN MJ0876-RELATED"/>
    <property type="match status" value="1"/>
</dbReference>
<feature type="region of interest" description="Disordered" evidence="8">
    <location>
        <begin position="1"/>
        <end position="29"/>
    </location>
</feature>
<feature type="transmembrane region" description="Helical" evidence="9">
    <location>
        <begin position="190"/>
        <end position="216"/>
    </location>
</feature>
<proteinExistence type="inferred from homology"/>
<evidence type="ECO:0000256" key="6">
    <source>
        <dbReference type="ARBA" id="ARBA00022989"/>
    </source>
</evidence>
<dbReference type="InterPro" id="IPR000522">
    <property type="entry name" value="ABC_transptr_permease_BtuC"/>
</dbReference>
<dbReference type="PANTHER" id="PTHR30472">
    <property type="entry name" value="FERRIC ENTEROBACTIN TRANSPORT SYSTEM PERMEASE PROTEIN"/>
    <property type="match status" value="1"/>
</dbReference>
<reference evidence="10 11" key="1">
    <citation type="submission" date="2019-08" db="EMBL/GenBank/DDBJ databases">
        <authorList>
            <person name="Peeters C."/>
        </authorList>
    </citation>
    <scope>NUCLEOTIDE SEQUENCE [LARGE SCALE GENOMIC DNA]</scope>
    <source>
        <strain evidence="10 11">LMG 31110</strain>
    </source>
</reference>
<feature type="transmembrane region" description="Helical" evidence="9">
    <location>
        <begin position="162"/>
        <end position="183"/>
    </location>
</feature>
<evidence type="ECO:0000256" key="3">
    <source>
        <dbReference type="ARBA" id="ARBA00022448"/>
    </source>
</evidence>
<evidence type="ECO:0000256" key="9">
    <source>
        <dbReference type="SAM" id="Phobius"/>
    </source>
</evidence>
<protein>
    <submittedName>
        <fullName evidence="10">Hemin ABC transporter permease</fullName>
    </submittedName>
</protein>
<sequence>MSAAPPIPKPLPSRSAETTPASATASALAQTNAARRRPAQWIVMAVLAGLLAAAVLAALCGGAYRIAPGEAVMALFRGATGDFAQDQARNVMLQIRLPRIVLGMLVGAGFGAAGAALQALFRNPLADPGLIGVASGAALGAAGVIVLGGVMLPAALAASLGLWLLPVAAFSGALGVTALVYRLAAGRGRLALPLLLLAGIAINAVSGAVIGLLTYLANDTQLRTLTFWTLGSLGGAQWSMLAVIVWPVALGVIALATQCRSLNALLLGEAEALHLGVAVQSVKRRVMVACALCVGALVASSGMIGFIGLIAPHIVRLVVGPDPRAVLPAAALFGAILTLLADLVARTWVAPAELPLGILTALLGAPFFLMLLWRRRAQFGL</sequence>
<dbReference type="Proteomes" id="UP000337189">
    <property type="component" value="Unassembled WGS sequence"/>
</dbReference>
<feature type="transmembrane region" description="Helical" evidence="9">
    <location>
        <begin position="286"/>
        <end position="314"/>
    </location>
</feature>
<evidence type="ECO:0000313" key="10">
    <source>
        <dbReference type="EMBL" id="VVD79042.1"/>
    </source>
</evidence>
<dbReference type="GO" id="GO:0033214">
    <property type="term" value="P:siderophore-iron import into cell"/>
    <property type="evidence" value="ECO:0007669"/>
    <property type="project" value="TreeGrafter"/>
</dbReference>
<feature type="transmembrane region" description="Helical" evidence="9">
    <location>
        <begin position="133"/>
        <end position="156"/>
    </location>
</feature>
<feature type="transmembrane region" description="Helical" evidence="9">
    <location>
        <begin position="236"/>
        <end position="255"/>
    </location>
</feature>
<evidence type="ECO:0000256" key="7">
    <source>
        <dbReference type="ARBA" id="ARBA00023136"/>
    </source>
</evidence>
<keyword evidence="3" id="KW-0813">Transport</keyword>
<evidence type="ECO:0000313" key="11">
    <source>
        <dbReference type="Proteomes" id="UP000337189"/>
    </source>
</evidence>